<feature type="region of interest" description="Disordered" evidence="1">
    <location>
        <begin position="201"/>
        <end position="231"/>
    </location>
</feature>
<name>A0A327YD09_9RHOB</name>
<dbReference type="GO" id="GO:0006417">
    <property type="term" value="P:regulation of translation"/>
    <property type="evidence" value="ECO:0007669"/>
    <property type="project" value="TreeGrafter"/>
</dbReference>
<evidence type="ECO:0000313" key="3">
    <source>
        <dbReference type="EMBL" id="RAK18744.1"/>
    </source>
</evidence>
<dbReference type="GO" id="GO:0005886">
    <property type="term" value="C:plasma membrane"/>
    <property type="evidence" value="ECO:0007669"/>
    <property type="project" value="InterPro"/>
</dbReference>
<feature type="domain" description="Anti-sigma K factor RskA C-terminal" evidence="2">
    <location>
        <begin position="35"/>
        <end position="220"/>
    </location>
</feature>
<evidence type="ECO:0000259" key="2">
    <source>
        <dbReference type="Pfam" id="PF10099"/>
    </source>
</evidence>
<protein>
    <submittedName>
        <fullName evidence="3">Anti-sigma-K factor RskA</fullName>
    </submittedName>
</protein>
<evidence type="ECO:0000313" key="4">
    <source>
        <dbReference type="Proteomes" id="UP000249165"/>
    </source>
</evidence>
<keyword evidence="4" id="KW-1185">Reference proteome</keyword>
<dbReference type="InterPro" id="IPR018764">
    <property type="entry name" value="RskA_C"/>
</dbReference>
<dbReference type="EMBL" id="QLMG01000011">
    <property type="protein sequence ID" value="RAK18744.1"/>
    <property type="molecule type" value="Genomic_DNA"/>
</dbReference>
<dbReference type="RefSeq" id="WP_111550154.1">
    <property type="nucleotide sequence ID" value="NZ_LIQE01000010.1"/>
</dbReference>
<evidence type="ECO:0000256" key="1">
    <source>
        <dbReference type="SAM" id="MobiDB-lite"/>
    </source>
</evidence>
<gene>
    <name evidence="3" type="ORF">ATI53_101122</name>
</gene>
<dbReference type="GO" id="GO:0016989">
    <property type="term" value="F:sigma factor antagonist activity"/>
    <property type="evidence" value="ECO:0007669"/>
    <property type="project" value="TreeGrafter"/>
</dbReference>
<proteinExistence type="predicted"/>
<dbReference type="PANTHER" id="PTHR37461:SF1">
    <property type="entry name" value="ANTI-SIGMA-K FACTOR RSKA"/>
    <property type="match status" value="1"/>
</dbReference>
<comment type="caution">
    <text evidence="3">The sequence shown here is derived from an EMBL/GenBank/DDBJ whole genome shotgun (WGS) entry which is preliminary data.</text>
</comment>
<reference evidence="3 4" key="1">
    <citation type="submission" date="2018-06" db="EMBL/GenBank/DDBJ databases">
        <title>Genomic Encyclopedia of Archaeal and Bacterial Type Strains, Phase II (KMG-II): from individual species to whole genera.</title>
        <authorList>
            <person name="Goeker M."/>
        </authorList>
    </citation>
    <scope>NUCLEOTIDE SEQUENCE [LARGE SCALE GENOMIC DNA]</scope>
    <source>
        <strain evidence="3 4">DSM 22011</strain>
    </source>
</reference>
<dbReference type="Pfam" id="PF10099">
    <property type="entry name" value="RskA_C"/>
    <property type="match status" value="1"/>
</dbReference>
<dbReference type="AlphaFoldDB" id="A0A327YD09"/>
<accession>A0A327YD09</accession>
<organism evidence="3 4">
    <name type="scientific">Salipiger aestuarii</name>
    <dbReference type="NCBI Taxonomy" id="568098"/>
    <lineage>
        <taxon>Bacteria</taxon>
        <taxon>Pseudomonadati</taxon>
        <taxon>Pseudomonadota</taxon>
        <taxon>Alphaproteobacteria</taxon>
        <taxon>Rhodobacterales</taxon>
        <taxon>Roseobacteraceae</taxon>
        <taxon>Salipiger</taxon>
    </lineage>
</organism>
<dbReference type="OrthoDB" id="9816387at2"/>
<dbReference type="PANTHER" id="PTHR37461">
    <property type="entry name" value="ANTI-SIGMA-K FACTOR RSKA"/>
    <property type="match status" value="1"/>
</dbReference>
<dbReference type="Proteomes" id="UP000249165">
    <property type="component" value="Unassembled WGS sequence"/>
</dbReference>
<dbReference type="InterPro" id="IPR051474">
    <property type="entry name" value="Anti-sigma-K/W_factor"/>
</dbReference>
<sequence length="231" mass="24486">MTGAADTDLPGGWEAAAAEYVLGLLAEDEVSAFERRLAQDRDLEQDVAAWQEYFATLTAPIEDVAAPPQVLRRLEAQLFGRARRSLVGQIMPYLLGAVTAGAIAWTVNVSGLLGFDDDPDLWADLETPSRGLVLLAHYAPSSQTFMVRRDAGDYPEGRSLEIWMIPEAGDTPVSIGLVAQDGLTEIPVSDEIAAQLPGAGIAISDEPEGGSPTGQATGPVISLGQMAPRDE</sequence>